<reference evidence="2" key="1">
    <citation type="journal article" date="2019" name="Int. J. Syst. Evol. Microbiol.">
        <title>The Global Catalogue of Microorganisms (GCM) 10K type strain sequencing project: providing services to taxonomists for standard genome sequencing and annotation.</title>
        <authorList>
            <consortium name="The Broad Institute Genomics Platform"/>
            <consortium name="The Broad Institute Genome Sequencing Center for Infectious Disease"/>
            <person name="Wu L."/>
            <person name="Ma J."/>
        </authorList>
    </citation>
    <scope>NUCLEOTIDE SEQUENCE [LARGE SCALE GENOMIC DNA]</scope>
    <source>
        <strain evidence="2">JCM 17337</strain>
    </source>
</reference>
<dbReference type="Proteomes" id="UP001500748">
    <property type="component" value="Unassembled WGS sequence"/>
</dbReference>
<dbReference type="EMBL" id="BAABDU010000003">
    <property type="protein sequence ID" value="GAA3764678.1"/>
    <property type="molecule type" value="Genomic_DNA"/>
</dbReference>
<evidence type="ECO:0000313" key="2">
    <source>
        <dbReference type="Proteomes" id="UP001500748"/>
    </source>
</evidence>
<evidence type="ECO:0000313" key="1">
    <source>
        <dbReference type="EMBL" id="GAA3764678.1"/>
    </source>
</evidence>
<proteinExistence type="predicted"/>
<organism evidence="1 2">
    <name type="scientific">Flavobacterium ginsengiterrae</name>
    <dbReference type="NCBI Taxonomy" id="871695"/>
    <lineage>
        <taxon>Bacteria</taxon>
        <taxon>Pseudomonadati</taxon>
        <taxon>Bacteroidota</taxon>
        <taxon>Flavobacteriia</taxon>
        <taxon>Flavobacteriales</taxon>
        <taxon>Flavobacteriaceae</taxon>
        <taxon>Flavobacterium</taxon>
    </lineage>
</organism>
<sequence length="117" mass="13989">MDDILYFISEFIEKSRQERWNYLASGKWDKFVDKFHGLEKHLNEKCSLVEKNAVERVNEIIEQKRIKRGTYVSLYAQISLMEPLNISKAEDDSLIICKENNIAFFFHHEGWIWICES</sequence>
<keyword evidence="2" id="KW-1185">Reference proteome</keyword>
<protein>
    <submittedName>
        <fullName evidence="1">Uncharacterized protein</fullName>
    </submittedName>
</protein>
<name>A0ABP7GM72_9FLAO</name>
<gene>
    <name evidence="1" type="ORF">GCM10022423_16010</name>
</gene>
<comment type="caution">
    <text evidence="1">The sequence shown here is derived from an EMBL/GenBank/DDBJ whole genome shotgun (WGS) entry which is preliminary data.</text>
</comment>
<dbReference type="RefSeq" id="WP_345142677.1">
    <property type="nucleotide sequence ID" value="NZ_BAABDU010000003.1"/>
</dbReference>
<accession>A0ABP7GM72</accession>